<dbReference type="Gene3D" id="2.160.20.10">
    <property type="entry name" value="Single-stranded right-handed beta-helix, Pectin lyase-like"/>
    <property type="match status" value="1"/>
</dbReference>
<dbReference type="InterPro" id="IPR011050">
    <property type="entry name" value="Pectin_lyase_fold/virulence"/>
</dbReference>
<name>M0N4H7_9EURY</name>
<dbReference type="InterPro" id="IPR039448">
    <property type="entry name" value="Beta_helix"/>
</dbReference>
<dbReference type="AlphaFoldDB" id="M0N4H7"/>
<sequence>MVAMTDDTKRHRREVLKLGAVAGAAGTVGLGRMAVGAGDTHTTPAALPDRAPPREYENYRTRRVPEDHDTIQAAVSAANPRDLVLVGPGRYTEEVRVLDTPNITIRGRDRNRVVLDGEGTRYNGIIALADGVVMENLTATGYAYNAFYWTGVDGYRGSYLTAVNNGDYGLYAFDSVNGRFEHSYAAGHPDSGFYIGQSNPSHARVENVVAERNGIGYSGTNAGGNLVLRDSVWRHNMGGIVPNTLDSEALAPQSAMRIENNEVYDNNNADAPAKAFGYAAFGTGINVAGGRDNEIVDNDVTGHVNFGIGAIPMIDANLWRPGGNRVHDNRVADSGRADLALGAPVRDGNRFANNDVSSSRPGSLTDDGMLGDLMTGVGDPWLTLSLGKQYLQAELGEYPHGDWRGGPDPPERKPMPNPERPPREAVGPRRN</sequence>
<evidence type="ECO:0000313" key="4">
    <source>
        <dbReference type="Proteomes" id="UP000011680"/>
    </source>
</evidence>
<dbReference type="STRING" id="1227457.C451_14985"/>
<evidence type="ECO:0000313" key="3">
    <source>
        <dbReference type="EMBL" id="EMA51580.1"/>
    </source>
</evidence>
<gene>
    <name evidence="3" type="ORF">C451_14985</name>
</gene>
<dbReference type="PATRIC" id="fig|1227457.3.peg.2892"/>
<dbReference type="SUPFAM" id="SSF51126">
    <property type="entry name" value="Pectin lyase-like"/>
    <property type="match status" value="1"/>
</dbReference>
<evidence type="ECO:0000259" key="2">
    <source>
        <dbReference type="Pfam" id="PF13229"/>
    </source>
</evidence>
<dbReference type="SMART" id="SM00710">
    <property type="entry name" value="PbH1"/>
    <property type="match status" value="6"/>
</dbReference>
<reference evidence="3 4" key="1">
    <citation type="journal article" date="2014" name="PLoS Genet.">
        <title>Phylogenetically driven sequencing of extremely halophilic archaea reveals strategies for static and dynamic osmo-response.</title>
        <authorList>
            <person name="Becker E.A."/>
            <person name="Seitzer P.M."/>
            <person name="Tritt A."/>
            <person name="Larsen D."/>
            <person name="Krusor M."/>
            <person name="Yao A.I."/>
            <person name="Wu D."/>
            <person name="Madern D."/>
            <person name="Eisen J.A."/>
            <person name="Darling A.E."/>
            <person name="Facciotti M.T."/>
        </authorList>
    </citation>
    <scope>NUCLEOTIDE SEQUENCE [LARGE SCALE GENOMIC DNA]</scope>
    <source>
        <strain evidence="3 4">JCM 13552</strain>
    </source>
</reference>
<feature type="domain" description="Right handed beta helix" evidence="2">
    <location>
        <begin position="147"/>
        <end position="309"/>
    </location>
</feature>
<protein>
    <submittedName>
        <fullName evidence="3">Plastocyanin</fullName>
    </submittedName>
</protein>
<comment type="caution">
    <text evidence="3">The sequence shown here is derived from an EMBL/GenBank/DDBJ whole genome shotgun (WGS) entry which is preliminary data.</text>
</comment>
<dbReference type="Proteomes" id="UP000011680">
    <property type="component" value="Unassembled WGS sequence"/>
</dbReference>
<dbReference type="EMBL" id="AOMF01000165">
    <property type="protein sequence ID" value="EMA51580.1"/>
    <property type="molecule type" value="Genomic_DNA"/>
</dbReference>
<keyword evidence="4" id="KW-1185">Reference proteome</keyword>
<accession>M0N4H7</accession>
<evidence type="ECO:0000256" key="1">
    <source>
        <dbReference type="SAM" id="MobiDB-lite"/>
    </source>
</evidence>
<organism evidence="3 4">
    <name type="scientific">Halococcus thailandensis JCM 13552</name>
    <dbReference type="NCBI Taxonomy" id="1227457"/>
    <lineage>
        <taxon>Archaea</taxon>
        <taxon>Methanobacteriati</taxon>
        <taxon>Methanobacteriota</taxon>
        <taxon>Stenosarchaea group</taxon>
        <taxon>Halobacteria</taxon>
        <taxon>Halobacteriales</taxon>
        <taxon>Halococcaceae</taxon>
        <taxon>Halococcus</taxon>
    </lineage>
</organism>
<dbReference type="InterPro" id="IPR012334">
    <property type="entry name" value="Pectin_lyas_fold"/>
</dbReference>
<feature type="region of interest" description="Disordered" evidence="1">
    <location>
        <begin position="397"/>
        <end position="431"/>
    </location>
</feature>
<dbReference type="InterPro" id="IPR006626">
    <property type="entry name" value="PbH1"/>
</dbReference>
<proteinExistence type="predicted"/>
<dbReference type="Pfam" id="PF13229">
    <property type="entry name" value="Beta_helix"/>
    <property type="match status" value="1"/>
</dbReference>